<dbReference type="EMBL" id="CP124855">
    <property type="protein sequence ID" value="WHF52235.1"/>
    <property type="molecule type" value="Genomic_DNA"/>
</dbReference>
<feature type="transmembrane region" description="Helical" evidence="1">
    <location>
        <begin position="189"/>
        <end position="208"/>
    </location>
</feature>
<dbReference type="Proteomes" id="UP001241656">
    <property type="component" value="Chromosome"/>
</dbReference>
<name>A0ABY8RE36_9FLAO</name>
<organism evidence="2 3">
    <name type="scientific">Chryseobacterium gotjawalense</name>
    <dbReference type="NCBI Taxonomy" id="3042315"/>
    <lineage>
        <taxon>Bacteria</taxon>
        <taxon>Pseudomonadati</taxon>
        <taxon>Bacteroidota</taxon>
        <taxon>Flavobacteriia</taxon>
        <taxon>Flavobacteriales</taxon>
        <taxon>Weeksellaceae</taxon>
        <taxon>Chryseobacterium group</taxon>
        <taxon>Chryseobacterium</taxon>
    </lineage>
</organism>
<keyword evidence="3" id="KW-1185">Reference proteome</keyword>
<dbReference type="RefSeq" id="WP_282905537.1">
    <property type="nucleotide sequence ID" value="NZ_CP124855.1"/>
</dbReference>
<evidence type="ECO:0008006" key="4">
    <source>
        <dbReference type="Google" id="ProtNLM"/>
    </source>
</evidence>
<keyword evidence="1" id="KW-0472">Membrane</keyword>
<accession>A0ABY8RE36</accession>
<feature type="transmembrane region" description="Helical" evidence="1">
    <location>
        <begin position="154"/>
        <end position="183"/>
    </location>
</feature>
<gene>
    <name evidence="2" type="ORF">QGN23_02910</name>
</gene>
<evidence type="ECO:0000313" key="3">
    <source>
        <dbReference type="Proteomes" id="UP001241656"/>
    </source>
</evidence>
<protein>
    <recommendedName>
        <fullName evidence="4">DUF4239 domain-containing protein</fullName>
    </recommendedName>
</protein>
<evidence type="ECO:0000256" key="1">
    <source>
        <dbReference type="SAM" id="Phobius"/>
    </source>
</evidence>
<keyword evidence="1" id="KW-1133">Transmembrane helix</keyword>
<reference evidence="2 3" key="1">
    <citation type="submission" date="2023-05" db="EMBL/GenBank/DDBJ databases">
        <title>Genomic insight into Chryseobacterium sp. wdc7 isolated forest soil (Gotjawal).</title>
        <authorList>
            <person name="Park S.-J."/>
        </authorList>
    </citation>
    <scope>NUCLEOTIDE SEQUENCE [LARGE SCALE GENOMIC DNA]</scope>
    <source>
        <strain evidence="3">wdc7</strain>
    </source>
</reference>
<proteinExistence type="predicted"/>
<keyword evidence="1" id="KW-0812">Transmembrane</keyword>
<evidence type="ECO:0000313" key="2">
    <source>
        <dbReference type="EMBL" id="WHF52235.1"/>
    </source>
</evidence>
<sequence length="211" mass="24355">MDIIQSIKNADSNLIVFLLTSLIAFISWIIKASIEKPITESKATFENTYNTRIEILTEIKNRLTLILYFNSGDDNLKFKEQIQGLLLKDGKSAYLSKEILDNTIRISIDETNNKDLISDTISKIDIELYKLISKIEDEINFYRKFSNYNPLRKLLGIVFLALQNIITILLIALIIFILINFYIQSETCGKIFIIGISILLLWTSNWYLSTK</sequence>
<feature type="transmembrane region" description="Helical" evidence="1">
    <location>
        <begin position="12"/>
        <end position="30"/>
    </location>
</feature>